<dbReference type="Proteomes" id="UP000094291">
    <property type="component" value="Unassembled WGS sequence"/>
</dbReference>
<dbReference type="InterPro" id="IPR018660">
    <property type="entry name" value="MliC"/>
</dbReference>
<evidence type="ECO:0000256" key="2">
    <source>
        <dbReference type="ARBA" id="ARBA00023136"/>
    </source>
</evidence>
<accession>A0A1E2V9S8</accession>
<evidence type="ECO:0000313" key="8">
    <source>
        <dbReference type="Proteomes" id="UP000094291"/>
    </source>
</evidence>
<keyword evidence="4" id="KW-0449">Lipoprotein</keyword>
<dbReference type="EMBL" id="MDTQ01000001">
    <property type="protein sequence ID" value="ODC03734.1"/>
    <property type="molecule type" value="Genomic_DNA"/>
</dbReference>
<reference evidence="7 8" key="1">
    <citation type="submission" date="2016-08" db="EMBL/GenBank/DDBJ databases">
        <authorList>
            <person name="Seilhamer J.J."/>
        </authorList>
    </citation>
    <scope>NUCLEOTIDE SEQUENCE [LARGE SCALE GENOMIC DNA]</scope>
    <source>
        <strain evidence="7 8">PH27A</strain>
    </source>
</reference>
<evidence type="ECO:0000256" key="1">
    <source>
        <dbReference type="ARBA" id="ARBA00022729"/>
    </source>
</evidence>
<evidence type="ECO:0000256" key="3">
    <source>
        <dbReference type="ARBA" id="ARBA00023139"/>
    </source>
</evidence>
<dbReference type="OrthoDB" id="6387367at2"/>
<dbReference type="STRING" id="197479.BFW38_09455"/>
<evidence type="ECO:0000313" key="7">
    <source>
        <dbReference type="EMBL" id="ODC03734.1"/>
    </source>
</evidence>
<evidence type="ECO:0000256" key="5">
    <source>
        <dbReference type="SAM" id="SignalP"/>
    </source>
</evidence>
<keyword evidence="3" id="KW-0564">Palmitate</keyword>
<proteinExistence type="predicted"/>
<feature type="domain" description="C-type lysozyme inhibitor" evidence="6">
    <location>
        <begin position="32"/>
        <end position="95"/>
    </location>
</feature>
<dbReference type="AlphaFoldDB" id="A0A1E2V9S8"/>
<feature type="chain" id="PRO_5009119663" description="C-type lysozyme inhibitor domain-containing protein" evidence="5">
    <location>
        <begin position="25"/>
        <end position="102"/>
    </location>
</feature>
<keyword evidence="8" id="KW-1185">Reference proteome</keyword>
<name>A0A1E2V9S8_9GAMM</name>
<keyword evidence="2" id="KW-0472">Membrane</keyword>
<evidence type="ECO:0000259" key="6">
    <source>
        <dbReference type="Pfam" id="PF09864"/>
    </source>
</evidence>
<dbReference type="PROSITE" id="PS51257">
    <property type="entry name" value="PROKAR_LIPOPROTEIN"/>
    <property type="match status" value="1"/>
</dbReference>
<dbReference type="Pfam" id="PF09864">
    <property type="entry name" value="MliC"/>
    <property type="match status" value="1"/>
</dbReference>
<dbReference type="Gene3D" id="2.40.128.200">
    <property type="match status" value="1"/>
</dbReference>
<protein>
    <recommendedName>
        <fullName evidence="6">C-type lysozyme inhibitor domain-containing protein</fullName>
    </recommendedName>
</protein>
<dbReference type="RefSeq" id="WP_068998203.1">
    <property type="nucleotide sequence ID" value="NZ_MDTQ01000001.1"/>
</dbReference>
<organism evidence="7 8">
    <name type="scientific">Terasakiispira papahanaumokuakeensis</name>
    <dbReference type="NCBI Taxonomy" id="197479"/>
    <lineage>
        <taxon>Bacteria</taxon>
        <taxon>Pseudomonadati</taxon>
        <taxon>Pseudomonadota</taxon>
        <taxon>Gammaproteobacteria</taxon>
        <taxon>Oceanospirillales</taxon>
        <taxon>Terasakiispira</taxon>
    </lineage>
</organism>
<gene>
    <name evidence="7" type="ORF">BFW38_09455</name>
</gene>
<dbReference type="SUPFAM" id="SSF141488">
    <property type="entry name" value="YdhA-like"/>
    <property type="match status" value="1"/>
</dbReference>
<comment type="caution">
    <text evidence="7">The sequence shown here is derived from an EMBL/GenBank/DDBJ whole genome shotgun (WGS) entry which is preliminary data.</text>
</comment>
<feature type="signal peptide" evidence="5">
    <location>
        <begin position="1"/>
        <end position="24"/>
    </location>
</feature>
<sequence length="102" mass="11489">MLKRLVMVYSLLFWATGCSWQTSAPERNDVMFVCNEGESITVQFWPQQDRAMLWRGTETLELQEVPSASGYKYVNGPTQIQGKGDLLTLSIGQSVPLECQAQ</sequence>
<dbReference type="InterPro" id="IPR036328">
    <property type="entry name" value="MliC_sf"/>
</dbReference>
<keyword evidence="1 5" id="KW-0732">Signal</keyword>
<evidence type="ECO:0000256" key="4">
    <source>
        <dbReference type="ARBA" id="ARBA00023288"/>
    </source>
</evidence>